<protein>
    <submittedName>
        <fullName evidence="1">Uncharacterized protein</fullName>
    </submittedName>
</protein>
<sequence>MDKACARFFRASELVTMVAMLLPKKSIVHLMLTSKRLNRIFSPYLYHTLDLQYLHTALCTSPDALLALSALSHSVRNITMAEDFFFQYYHGILTLQDMQCTVSGTSPSLPPWLPPVGFRTTLVIPFPPMSHLQAFSCYISRYHRSDTSALSARYHNGGYLAQMCYVVQLSTRLTRLNLHDLPMFCMDDVNLFARTLTGLSQLQELYTGLYANDDVLDRTIPTIFYSLPQSIKILDIDQDYNPDESGPVTVERNVRTTQDPVSRRQEPLLQLTHWRVRTVKGFTGDTIRSMIQQCPSLVELEMPKIQPIPEIDRPGLAEFIVDHCPKLHTLIQDDDTHDLDGQMAVAIMDAMAQDTLRGFKCTEIIDRFGELEVAIGRHAASLTTIAIHYAELAEETILTILFNCEALEIFDVETEAGHYSDAEVLLENLVAVDWASKRLRTLKLIVNIGDTGILRSPIYLRDAPVRLSDEEQNQLSFLELLYEQIGLLTELEHLSLSLSVADDYLEDEEEDDEDLTTWDRCVFPGLLTLDGDKTKGLPGYLGMLSGLKKLKILEGFMSVSTKETKATMGWKEVEWIKEHWPRLEKAEFFGAYSEIRPCFAWLGEQMPGLNMRSSRY</sequence>
<reference evidence="1 2" key="1">
    <citation type="submission" date="2016-05" db="EMBL/GenBank/DDBJ databases">
        <title>Genome sequencing reveals origins of a unique bacterial endosymbiosis in the earliest lineages of terrestrial Fungi.</title>
        <authorList>
            <consortium name="DOE Joint Genome Institute"/>
            <person name="Uehling J."/>
            <person name="Gryganskyi A."/>
            <person name="Hameed K."/>
            <person name="Tschaplinski T."/>
            <person name="Misztal P."/>
            <person name="Wu S."/>
            <person name="Desiro A."/>
            <person name="Vande Pol N."/>
            <person name="Du Z.-Y."/>
            <person name="Zienkiewicz A."/>
            <person name="Zienkiewicz K."/>
            <person name="Morin E."/>
            <person name="Tisserant E."/>
            <person name="Splivallo R."/>
            <person name="Hainaut M."/>
            <person name="Henrissat B."/>
            <person name="Ohm R."/>
            <person name="Kuo A."/>
            <person name="Yan J."/>
            <person name="Lipzen A."/>
            <person name="Nolan M."/>
            <person name="Labutti K."/>
            <person name="Barry K."/>
            <person name="Goldstein A."/>
            <person name="Labbe J."/>
            <person name="Schadt C."/>
            <person name="Tuskan G."/>
            <person name="Grigoriev I."/>
            <person name="Martin F."/>
            <person name="Vilgalys R."/>
            <person name="Bonito G."/>
        </authorList>
    </citation>
    <scope>NUCLEOTIDE SEQUENCE [LARGE SCALE GENOMIC DNA]</scope>
    <source>
        <strain evidence="1 2">AG-77</strain>
    </source>
</reference>
<gene>
    <name evidence="1" type="ORF">K457DRAFT_135750</name>
</gene>
<proteinExistence type="predicted"/>
<name>A0A197K2Y9_9FUNG</name>
<evidence type="ECO:0000313" key="1">
    <source>
        <dbReference type="EMBL" id="OAQ32002.1"/>
    </source>
</evidence>
<dbReference type="Proteomes" id="UP000078512">
    <property type="component" value="Unassembled WGS sequence"/>
</dbReference>
<dbReference type="Gene3D" id="3.80.10.10">
    <property type="entry name" value="Ribonuclease Inhibitor"/>
    <property type="match status" value="1"/>
</dbReference>
<evidence type="ECO:0000313" key="2">
    <source>
        <dbReference type="Proteomes" id="UP000078512"/>
    </source>
</evidence>
<dbReference type="AlphaFoldDB" id="A0A197K2Y9"/>
<organism evidence="1 2">
    <name type="scientific">Linnemannia elongata AG-77</name>
    <dbReference type="NCBI Taxonomy" id="1314771"/>
    <lineage>
        <taxon>Eukaryota</taxon>
        <taxon>Fungi</taxon>
        <taxon>Fungi incertae sedis</taxon>
        <taxon>Mucoromycota</taxon>
        <taxon>Mortierellomycotina</taxon>
        <taxon>Mortierellomycetes</taxon>
        <taxon>Mortierellales</taxon>
        <taxon>Mortierellaceae</taxon>
        <taxon>Linnemannia</taxon>
    </lineage>
</organism>
<dbReference type="InterPro" id="IPR032675">
    <property type="entry name" value="LRR_dom_sf"/>
</dbReference>
<dbReference type="SUPFAM" id="SSF52047">
    <property type="entry name" value="RNI-like"/>
    <property type="match status" value="1"/>
</dbReference>
<dbReference type="OrthoDB" id="2386829at2759"/>
<keyword evidence="2" id="KW-1185">Reference proteome</keyword>
<dbReference type="EMBL" id="KV442027">
    <property type="protein sequence ID" value="OAQ32002.1"/>
    <property type="molecule type" value="Genomic_DNA"/>
</dbReference>
<accession>A0A197K2Y9</accession>